<dbReference type="SMART" id="SM00026">
    <property type="entry name" value="EPEND"/>
    <property type="match status" value="1"/>
</dbReference>
<dbReference type="GO" id="GO:0005509">
    <property type="term" value="F:calcium ion binding"/>
    <property type="evidence" value="ECO:0007669"/>
    <property type="project" value="InterPro"/>
</dbReference>
<evidence type="ECO:0000256" key="1">
    <source>
        <dbReference type="ARBA" id="ARBA00010771"/>
    </source>
</evidence>
<name>H2T665_TAKRU</name>
<reference evidence="3" key="2">
    <citation type="submission" date="2025-08" db="UniProtKB">
        <authorList>
            <consortium name="Ensembl"/>
        </authorList>
    </citation>
    <scope>IDENTIFICATION</scope>
</reference>
<dbReference type="PANTHER" id="PTHR10697">
    <property type="entry name" value="MAMMALIAN EPENDYMIN-RELATED PROTEIN 1"/>
    <property type="match status" value="1"/>
</dbReference>
<evidence type="ECO:0000256" key="2">
    <source>
        <dbReference type="SAM" id="SignalP"/>
    </source>
</evidence>
<dbReference type="Ensembl" id="ENSTRUT00000020238.3">
    <property type="protein sequence ID" value="ENSTRUP00000020154.3"/>
    <property type="gene ID" value="ENSTRUG00000008083.3"/>
</dbReference>
<comment type="similarity">
    <text evidence="1">Belongs to the ependymin family.</text>
</comment>
<evidence type="ECO:0000313" key="4">
    <source>
        <dbReference type="Proteomes" id="UP000005226"/>
    </source>
</evidence>
<keyword evidence="4" id="KW-1185">Reference proteome</keyword>
<dbReference type="GeneTree" id="ENSGT00940000164430"/>
<dbReference type="GO" id="GO:0005576">
    <property type="term" value="C:extracellular region"/>
    <property type="evidence" value="ECO:0007669"/>
    <property type="project" value="InterPro"/>
</dbReference>
<dbReference type="GO" id="GO:0007160">
    <property type="term" value="P:cell-matrix adhesion"/>
    <property type="evidence" value="ECO:0007669"/>
    <property type="project" value="InterPro"/>
</dbReference>
<dbReference type="InterPro" id="IPR001299">
    <property type="entry name" value="Ependymin"/>
</dbReference>
<accession>H2T665</accession>
<evidence type="ECO:0000313" key="3">
    <source>
        <dbReference type="Ensembl" id="ENSTRUP00000020154.3"/>
    </source>
</evidence>
<dbReference type="Pfam" id="PF00811">
    <property type="entry name" value="Ependymin"/>
    <property type="match status" value="1"/>
</dbReference>
<evidence type="ECO:0008006" key="5">
    <source>
        <dbReference type="Google" id="ProtNLM"/>
    </source>
</evidence>
<feature type="signal peptide" evidence="2">
    <location>
        <begin position="1"/>
        <end position="18"/>
    </location>
</feature>
<dbReference type="GO" id="GO:0005764">
    <property type="term" value="C:lysosome"/>
    <property type="evidence" value="ECO:0007669"/>
    <property type="project" value="TreeGrafter"/>
</dbReference>
<feature type="chain" id="PRO_5025450119" description="Ependymin" evidence="2">
    <location>
        <begin position="19"/>
        <end position="214"/>
    </location>
</feature>
<reference evidence="3" key="3">
    <citation type="submission" date="2025-09" db="UniProtKB">
        <authorList>
            <consortium name="Ensembl"/>
        </authorList>
    </citation>
    <scope>IDENTIFICATION</scope>
</reference>
<dbReference type="Proteomes" id="UP000005226">
    <property type="component" value="Chromosome 17"/>
</dbReference>
<gene>
    <name evidence="3" type="primary">LOC101075918</name>
</gene>
<reference evidence="3 4" key="1">
    <citation type="journal article" date="2011" name="Genome Biol. Evol.">
        <title>Integration of the genetic map and genome assembly of fugu facilitates insights into distinct features of genome evolution in teleosts and mammals.</title>
        <authorList>
            <person name="Kai W."/>
            <person name="Kikuchi K."/>
            <person name="Tohari S."/>
            <person name="Chew A.K."/>
            <person name="Tay A."/>
            <person name="Fujiwara A."/>
            <person name="Hosoya S."/>
            <person name="Suetake H."/>
            <person name="Naruse K."/>
            <person name="Brenner S."/>
            <person name="Suzuki Y."/>
            <person name="Venkatesh B."/>
        </authorList>
    </citation>
    <scope>NUCLEOTIDE SEQUENCE [LARGE SCALE GENOMIC DNA]</scope>
</reference>
<organism evidence="3 4">
    <name type="scientific">Takifugu rubripes</name>
    <name type="common">Japanese pufferfish</name>
    <name type="synonym">Fugu rubripes</name>
    <dbReference type="NCBI Taxonomy" id="31033"/>
    <lineage>
        <taxon>Eukaryota</taxon>
        <taxon>Metazoa</taxon>
        <taxon>Chordata</taxon>
        <taxon>Craniata</taxon>
        <taxon>Vertebrata</taxon>
        <taxon>Euteleostomi</taxon>
        <taxon>Actinopterygii</taxon>
        <taxon>Neopterygii</taxon>
        <taxon>Teleostei</taxon>
        <taxon>Neoteleostei</taxon>
        <taxon>Acanthomorphata</taxon>
        <taxon>Eupercaria</taxon>
        <taxon>Tetraodontiformes</taxon>
        <taxon>Tetradontoidea</taxon>
        <taxon>Tetraodontidae</taxon>
        <taxon>Takifugu</taxon>
    </lineage>
</organism>
<keyword evidence="2" id="KW-0732">Signal</keyword>
<dbReference type="PANTHER" id="PTHR10697:SF5">
    <property type="entry name" value="EPENDYMIN-RELATED"/>
    <property type="match status" value="1"/>
</dbReference>
<dbReference type="AlphaFoldDB" id="H2T665"/>
<sequence>QAFLVLVCVGALFRIATTCSPHCQTRAPLTTAPPPSARSGQISYDAFGQKIRVRSTGLASSETFYVDQLMLFRQKVYYEIDWLKSSCKKKPLDTAFIPMQVPFDAHATMQMFLGSSASWGMGVLVNSWSGVLPNNGYYTGVFTEIGCIPMTFFSYMPTSGWSMISTFNWVLGNTNPMDFAPPSFCAKSKLEVTETPDNMFTALQALALKTKRGD</sequence>
<proteinExistence type="inferred from homology"/>
<dbReference type="PRINTS" id="PR00317">
    <property type="entry name" value="EPENDYMIN"/>
</dbReference>
<protein>
    <recommendedName>
        <fullName evidence="5">Ependymin</fullName>
    </recommendedName>
</protein>